<proteinExistence type="predicted"/>
<organism evidence="1 2">
    <name type="scientific">Cystobacter ferrugineus</name>
    <dbReference type="NCBI Taxonomy" id="83449"/>
    <lineage>
        <taxon>Bacteria</taxon>
        <taxon>Pseudomonadati</taxon>
        <taxon>Myxococcota</taxon>
        <taxon>Myxococcia</taxon>
        <taxon>Myxococcales</taxon>
        <taxon>Cystobacterineae</taxon>
        <taxon>Archangiaceae</taxon>
        <taxon>Cystobacter</taxon>
    </lineage>
</organism>
<name>A0A1L9BKF5_9BACT</name>
<gene>
    <name evidence="1" type="ORF">BON30_05965</name>
</gene>
<evidence type="ECO:0000313" key="1">
    <source>
        <dbReference type="EMBL" id="OJH42723.1"/>
    </source>
</evidence>
<reference evidence="2" key="1">
    <citation type="submission" date="2016-11" db="EMBL/GenBank/DDBJ databases">
        <authorList>
            <person name="Shukria A."/>
            <person name="Stevens D.C."/>
        </authorList>
    </citation>
    <scope>NUCLEOTIDE SEQUENCE [LARGE SCALE GENOMIC DNA]</scope>
    <source>
        <strain evidence="2">Cbfe23</strain>
    </source>
</reference>
<dbReference type="EMBL" id="MPIN01000001">
    <property type="protein sequence ID" value="OJH42723.1"/>
    <property type="molecule type" value="Genomic_DNA"/>
</dbReference>
<protein>
    <submittedName>
        <fullName evidence="1">Uncharacterized protein</fullName>
    </submittedName>
</protein>
<dbReference type="Proteomes" id="UP000182229">
    <property type="component" value="Unassembled WGS sequence"/>
</dbReference>
<dbReference type="AlphaFoldDB" id="A0A1L9BKF5"/>
<sequence length="59" mass="6269">MVSELSNLRMGLGGSCTWSWKAVNLLISSSVGIETRPSSPSYATMKFLNDMSSASALTP</sequence>
<keyword evidence="2" id="KW-1185">Reference proteome</keyword>
<reference evidence="1 2" key="2">
    <citation type="submission" date="2016-12" db="EMBL/GenBank/DDBJ databases">
        <title>Draft Genome Sequence of Cystobacter ferrugineus Strain Cbfe23.</title>
        <authorList>
            <person name="Akbar S."/>
            <person name="Dowd S.E."/>
            <person name="Stevens D.C."/>
        </authorList>
    </citation>
    <scope>NUCLEOTIDE SEQUENCE [LARGE SCALE GENOMIC DNA]</scope>
    <source>
        <strain evidence="1 2">Cbfe23</strain>
    </source>
</reference>
<evidence type="ECO:0000313" key="2">
    <source>
        <dbReference type="Proteomes" id="UP000182229"/>
    </source>
</evidence>
<accession>A0A1L9BKF5</accession>
<comment type="caution">
    <text evidence="1">The sequence shown here is derived from an EMBL/GenBank/DDBJ whole genome shotgun (WGS) entry which is preliminary data.</text>
</comment>